<dbReference type="Proteomes" id="UP000663508">
    <property type="component" value="Plasmid pVL1_1"/>
</dbReference>
<sequence>MKAIFESPVSLRFEVGYPANLRLTLTVSGVPMFAIGVEDVGELIEGFQLGGDPVVSCERAVFSLVQVGDVVLYSDALTKVSIPRGAYDRLAALVTELIGDPRVDAAFQETYLQLAQEARAAAWGPGCREQ</sequence>
<evidence type="ECO:0000313" key="2">
    <source>
        <dbReference type="Proteomes" id="UP000663508"/>
    </source>
</evidence>
<reference evidence="1" key="1">
    <citation type="submission" date="2020-11" db="EMBL/GenBank/DDBJ databases">
        <title>Complete genome sequence of a novel pathogenic Methylobacterium strain isolated from rice in Vietnam.</title>
        <authorList>
            <person name="Lai K."/>
            <person name="Okazaki S."/>
            <person name="Higashi K."/>
            <person name="Mori H."/>
            <person name="Toyoda A."/>
            <person name="Kurokawa K."/>
        </authorList>
    </citation>
    <scope>NUCLEOTIDE SEQUENCE</scope>
    <source>
        <strain evidence="1">VL1</strain>
        <plasmid evidence="1">pVL1_1</plasmid>
    </source>
</reference>
<geneLocation type="plasmid" evidence="1 2">
    <name>pVL1_1</name>
</geneLocation>
<evidence type="ECO:0000313" key="1">
    <source>
        <dbReference type="EMBL" id="BCM87654.1"/>
    </source>
</evidence>
<gene>
    <name evidence="1" type="ORF">mvi_61150</name>
</gene>
<proteinExistence type="predicted"/>
<dbReference type="EMBL" id="AP024146">
    <property type="protein sequence ID" value="BCM87654.1"/>
    <property type="molecule type" value="Genomic_DNA"/>
</dbReference>
<dbReference type="RefSeq" id="WP_207183708.1">
    <property type="nucleotide sequence ID" value="NZ_AP024146.1"/>
</dbReference>
<dbReference type="AlphaFoldDB" id="A0A8H8X0W0"/>
<protein>
    <submittedName>
        <fullName evidence="1">Uncharacterized protein</fullName>
    </submittedName>
</protein>
<keyword evidence="1" id="KW-0614">Plasmid</keyword>
<organism evidence="1 2">
    <name type="scientific">Methylobacterium indicum</name>
    <dbReference type="NCBI Taxonomy" id="1775910"/>
    <lineage>
        <taxon>Bacteria</taxon>
        <taxon>Pseudomonadati</taxon>
        <taxon>Pseudomonadota</taxon>
        <taxon>Alphaproteobacteria</taxon>
        <taxon>Hyphomicrobiales</taxon>
        <taxon>Methylobacteriaceae</taxon>
        <taxon>Methylobacterium</taxon>
    </lineage>
</organism>
<accession>A0A8H8X0W0</accession>
<dbReference type="KEGG" id="mind:mvi_61150"/>
<name>A0A8H8X0W0_9HYPH</name>